<dbReference type="PANTHER" id="PTHR31332">
    <property type="entry name" value="7-HYDROXYMETHYL CHLOROPHYLL A REDUCTASE, CHLOROPLASTIC"/>
    <property type="match status" value="1"/>
</dbReference>
<feature type="domain" description="Coenzyme F420 hydrogenase/dehydrogenase beta subunit N-terminal" evidence="1">
    <location>
        <begin position="93"/>
        <end position="166"/>
    </location>
</feature>
<evidence type="ECO:0000313" key="3">
    <source>
        <dbReference type="EMBL" id="MDT0593666.1"/>
    </source>
</evidence>
<dbReference type="Proteomes" id="UP001253545">
    <property type="component" value="Unassembled WGS sequence"/>
</dbReference>
<feature type="domain" description="Coenzyme F420 hydrogenase/dehydrogenase beta subunit C-terminal" evidence="2">
    <location>
        <begin position="178"/>
        <end position="338"/>
    </location>
</feature>
<accession>A0ABU2ZN32</accession>
<evidence type="ECO:0000259" key="2">
    <source>
        <dbReference type="Pfam" id="PF04432"/>
    </source>
</evidence>
<protein>
    <submittedName>
        <fullName evidence="3">Coenzyme F420 hydrogenase/dehydrogenase, beta subunit C-terminal domain</fullName>
    </submittedName>
</protein>
<dbReference type="PANTHER" id="PTHR31332:SF0">
    <property type="entry name" value="7-HYDROXYMETHYL CHLOROPHYLL A REDUCTASE, CHLOROPLASTIC"/>
    <property type="match status" value="1"/>
</dbReference>
<dbReference type="RefSeq" id="WP_311367171.1">
    <property type="nucleotide sequence ID" value="NZ_JAVRHX010000001.1"/>
</dbReference>
<evidence type="ECO:0000259" key="1">
    <source>
        <dbReference type="Pfam" id="PF04422"/>
    </source>
</evidence>
<dbReference type="InterPro" id="IPR007516">
    <property type="entry name" value="Co_F420_Hydgase/DH_bsu_N"/>
</dbReference>
<dbReference type="InterPro" id="IPR007525">
    <property type="entry name" value="FrhB_FdhB_C"/>
</dbReference>
<dbReference type="InterPro" id="IPR045220">
    <property type="entry name" value="FRHB/FDHB/HCAR-like"/>
</dbReference>
<dbReference type="Pfam" id="PF04432">
    <property type="entry name" value="FrhB_FdhB_C"/>
    <property type="match status" value="1"/>
</dbReference>
<dbReference type="EMBL" id="JAVRHX010000001">
    <property type="protein sequence ID" value="MDT0593666.1"/>
    <property type="molecule type" value="Genomic_DNA"/>
</dbReference>
<proteinExistence type="predicted"/>
<keyword evidence="4" id="KW-1185">Reference proteome</keyword>
<sequence>MIKSIHDVVKNDLCISCGACCLADKNSKVTMYEDKEKGVFLPNLKVAEPGWTTGKALEICPGKGYSIIESAKTLFPQAQNKSIELGRWITATVVRSLESEIVEKASSGGIMTSIAKYLIEQKVVDGVVVTGMDYSKNGPRPSSFIATSPDQLFEAQGSKYAPVPIFDSEADITNFNGNLAFIGTPCQIAALRELQLKDKLIQNKIKLTIANFCGGYRDLRETDKLIQRANIKKEDVNFLRYRGGGQPGSMVIKTMLGQVKALKYPDYARMTGVIKYKRCRVCVDATGELADISCGDAWIPKYLESGQSWSIALARSEYGQSIIDKLHQQRLIEMHSVSEAEVIKSQSGNLASKKVRQKARLKLYKFFRMSTPRFDGGYHQTDGGLLFELKVHISHSVFSFFEKIGIYKFIAKIIKRYPRV</sequence>
<dbReference type="Pfam" id="PF04422">
    <property type="entry name" value="FrhB_FdhB_N"/>
    <property type="match status" value="1"/>
</dbReference>
<evidence type="ECO:0000313" key="4">
    <source>
        <dbReference type="Proteomes" id="UP001253545"/>
    </source>
</evidence>
<gene>
    <name evidence="3" type="ORF">RM552_02265</name>
</gene>
<comment type="caution">
    <text evidence="3">The sequence shown here is derived from an EMBL/GenBank/DDBJ whole genome shotgun (WGS) entry which is preliminary data.</text>
</comment>
<name>A0ABU2ZN32_9ALTE</name>
<reference evidence="3 4" key="1">
    <citation type="submission" date="2023-09" db="EMBL/GenBank/DDBJ databases">
        <authorList>
            <person name="Rey-Velasco X."/>
        </authorList>
    </citation>
    <scope>NUCLEOTIDE SEQUENCE [LARGE SCALE GENOMIC DNA]</scope>
    <source>
        <strain evidence="3 4">P117</strain>
    </source>
</reference>
<organism evidence="3 4">
    <name type="scientific">Glaciecola petra</name>
    <dbReference type="NCBI Taxonomy" id="3075602"/>
    <lineage>
        <taxon>Bacteria</taxon>
        <taxon>Pseudomonadati</taxon>
        <taxon>Pseudomonadota</taxon>
        <taxon>Gammaproteobacteria</taxon>
        <taxon>Alteromonadales</taxon>
        <taxon>Alteromonadaceae</taxon>
        <taxon>Glaciecola</taxon>
    </lineage>
</organism>